<dbReference type="Gene3D" id="1.20.1730.10">
    <property type="entry name" value="Sodium/glucose cotransporter"/>
    <property type="match status" value="1"/>
</dbReference>
<accession>A0A1I6RX24</accession>
<feature type="transmembrane region" description="Helical" evidence="12">
    <location>
        <begin position="242"/>
        <end position="259"/>
    </location>
</feature>
<evidence type="ECO:0000256" key="7">
    <source>
        <dbReference type="ARBA" id="ARBA00022692"/>
    </source>
</evidence>
<comment type="catalytic activity">
    <reaction evidence="1">
        <text>ATP + protein L-histidine = ADP + protein N-phospho-L-histidine.</text>
        <dbReference type="EC" id="2.7.13.3"/>
    </reaction>
</comment>
<dbReference type="SMART" id="SM00387">
    <property type="entry name" value="HATPase_c"/>
    <property type="match status" value="1"/>
</dbReference>
<evidence type="ECO:0000256" key="8">
    <source>
        <dbReference type="ARBA" id="ARBA00022777"/>
    </source>
</evidence>
<feature type="transmembrane region" description="Helical" evidence="12">
    <location>
        <begin position="66"/>
        <end position="83"/>
    </location>
</feature>
<evidence type="ECO:0000256" key="2">
    <source>
        <dbReference type="ARBA" id="ARBA00004141"/>
    </source>
</evidence>
<feature type="transmembrane region" description="Helical" evidence="12">
    <location>
        <begin position="157"/>
        <end position="174"/>
    </location>
</feature>
<evidence type="ECO:0000256" key="5">
    <source>
        <dbReference type="ARBA" id="ARBA00022553"/>
    </source>
</evidence>
<dbReference type="InterPro" id="IPR036890">
    <property type="entry name" value="HATPase_C_sf"/>
</dbReference>
<comment type="subcellular location">
    <subcellularLocation>
        <location evidence="2">Membrane</location>
        <topology evidence="2">Multi-pass membrane protein</topology>
    </subcellularLocation>
</comment>
<evidence type="ECO:0000256" key="9">
    <source>
        <dbReference type="ARBA" id="ARBA00022989"/>
    </source>
</evidence>
<evidence type="ECO:0000313" key="15">
    <source>
        <dbReference type="Proteomes" id="UP000199312"/>
    </source>
</evidence>
<feature type="transmembrane region" description="Helical" evidence="12">
    <location>
        <begin position="326"/>
        <end position="350"/>
    </location>
</feature>
<evidence type="ECO:0000256" key="11">
    <source>
        <dbReference type="ARBA" id="ARBA00023136"/>
    </source>
</evidence>
<dbReference type="FunFam" id="3.30.565.10:FF:000006">
    <property type="entry name" value="Sensor histidine kinase WalK"/>
    <property type="match status" value="1"/>
</dbReference>
<dbReference type="SMART" id="SM00388">
    <property type="entry name" value="HisKA"/>
    <property type="match status" value="1"/>
</dbReference>
<dbReference type="Pfam" id="PF00512">
    <property type="entry name" value="HisKA"/>
    <property type="match status" value="1"/>
</dbReference>
<dbReference type="PANTHER" id="PTHR43711">
    <property type="entry name" value="TWO-COMPONENT HISTIDINE KINASE"/>
    <property type="match status" value="1"/>
</dbReference>
<keyword evidence="10" id="KW-0902">Two-component regulatory system</keyword>
<dbReference type="Proteomes" id="UP000199312">
    <property type="component" value="Unassembled WGS sequence"/>
</dbReference>
<evidence type="ECO:0000313" key="14">
    <source>
        <dbReference type="EMBL" id="SFS69271.1"/>
    </source>
</evidence>
<evidence type="ECO:0000256" key="3">
    <source>
        <dbReference type="ARBA" id="ARBA00006434"/>
    </source>
</evidence>
<feature type="transmembrane region" description="Helical" evidence="12">
    <location>
        <begin position="36"/>
        <end position="54"/>
    </location>
</feature>
<keyword evidence="8" id="KW-0418">Kinase</keyword>
<feature type="transmembrane region" description="Helical" evidence="12">
    <location>
        <begin position="112"/>
        <end position="131"/>
    </location>
</feature>
<dbReference type="Gene3D" id="3.30.565.10">
    <property type="entry name" value="Histidine kinase-like ATPase, C-terminal domain"/>
    <property type="match status" value="1"/>
</dbReference>
<dbReference type="SUPFAM" id="SSF47384">
    <property type="entry name" value="Homodimeric domain of signal transducing histidine kinase"/>
    <property type="match status" value="1"/>
</dbReference>
<dbReference type="InterPro" id="IPR003661">
    <property type="entry name" value="HisK_dim/P_dom"/>
</dbReference>
<evidence type="ECO:0000259" key="13">
    <source>
        <dbReference type="PROSITE" id="PS50109"/>
    </source>
</evidence>
<dbReference type="EMBL" id="FOZP01000007">
    <property type="protein sequence ID" value="SFS69271.1"/>
    <property type="molecule type" value="Genomic_DNA"/>
</dbReference>
<keyword evidence="9 12" id="KW-1133">Transmembrane helix</keyword>
<comment type="similarity">
    <text evidence="3">Belongs to the sodium:solute symporter (SSF) (TC 2.A.21) family.</text>
</comment>
<feature type="transmembrane region" description="Helical" evidence="12">
    <location>
        <begin position="6"/>
        <end position="24"/>
    </location>
</feature>
<dbReference type="InterPro" id="IPR036097">
    <property type="entry name" value="HisK_dim/P_sf"/>
</dbReference>
<dbReference type="Gene3D" id="1.10.287.130">
    <property type="match status" value="1"/>
</dbReference>
<dbReference type="PROSITE" id="PS50283">
    <property type="entry name" value="NA_SOLUT_SYMP_3"/>
    <property type="match status" value="1"/>
</dbReference>
<dbReference type="InterPro" id="IPR003594">
    <property type="entry name" value="HATPase_dom"/>
</dbReference>
<dbReference type="CDD" id="cd10322">
    <property type="entry name" value="SLC5sbd"/>
    <property type="match status" value="1"/>
</dbReference>
<feature type="transmembrane region" description="Helical" evidence="12">
    <location>
        <begin position="442"/>
        <end position="461"/>
    </location>
</feature>
<dbReference type="SUPFAM" id="SSF55874">
    <property type="entry name" value="ATPase domain of HSP90 chaperone/DNA topoisomerase II/histidine kinase"/>
    <property type="match status" value="1"/>
</dbReference>
<dbReference type="FunFam" id="1.10.287.130:FF:000001">
    <property type="entry name" value="Two-component sensor histidine kinase"/>
    <property type="match status" value="1"/>
</dbReference>
<dbReference type="PANTHER" id="PTHR43711:SF30">
    <property type="entry name" value="HISTIDINE KINASE"/>
    <property type="match status" value="1"/>
</dbReference>
<dbReference type="InterPro" id="IPR050736">
    <property type="entry name" value="Sensor_HK_Regulatory"/>
</dbReference>
<sequence length="876" mass="98832">MSSLLVIFIIITYLSIIFYVAYWAEKNSKSKWVNNPYVYTLSLAVYCTAWTYYGSVGLAATSGLKFLTIYLGPIIIIPTWIILMRKIIRIAKGNKISSLADFISLRYGNNRFLGALVTIVCVLAIVPYISLQLKAISETFNVITNHNIISNSILNDTTFYIAILLAIFAAFFGTQHTDASERHKGIITAVALESIIKLVFFLAIGIYVTFYLFNGPSDIYQQASLLPNFEAQQTINGLEGGFNWFFLSLLSMIAIMLLPRQFQVTVVENEREKYLKKVTWLFPLYLLLFNVFVIFIAWGGNIVFQNTGVDADLFTLMLPLKSGNEFLALLVFLGGFSAAISMVVISTLALSTMLSNNLIIPYGFLKKYSTSESEENTESIKNIRRIAIFSLIVLAYFFYRSFTLERSLVSIGLISFVLIAQLAPTFFGGLFWRRGSSKGAKYGIIIGFFVTIYTLVIPFTIDSQLISSTFINDGLWGVEFLKPYELFGLQLFEPVPHAFFWSLFFNILVYAIASVSVVGNYRERNFAEMFVDSTKYAALHEDAYVWKGEAYVKDLRKVLTRFLGEQRTERALNLFYMKYNIDKNTQLADARLVNFSEKLLTGSIGSASSRILIASVVKEEEISLPEVLNILDETQKAKESNKELKERDKQKDEFLDTVSHELKTPITSIRALSEILLDNEAIDTNTKNKFLTSILNESERVSRLINNILDLEKLATGKEKLDLKLNFIDHTIQKSIESVSQLALNKGIKINSRGVQNLQVFYDEDRIQQVIINLLSNAIKFSTENTGLVAVFTNINSNNIEVSVEDNGRGIEEDDLISIFNKFYQSKNQTILKPVGSGLGLAISKQIIESHNGIIWAENIKPQGARITFTLPLKTN</sequence>
<dbReference type="OrthoDB" id="9764438at2"/>
<name>A0A1I6RX24_9FLAO</name>
<feature type="transmembrane region" description="Helical" evidence="12">
    <location>
        <begin position="408"/>
        <end position="430"/>
    </location>
</feature>
<organism evidence="14 15">
    <name type="scientific">Lutibacter maritimus</name>
    <dbReference type="NCBI Taxonomy" id="593133"/>
    <lineage>
        <taxon>Bacteria</taxon>
        <taxon>Pseudomonadati</taxon>
        <taxon>Bacteroidota</taxon>
        <taxon>Flavobacteriia</taxon>
        <taxon>Flavobacteriales</taxon>
        <taxon>Flavobacteriaceae</taxon>
        <taxon>Lutibacter</taxon>
    </lineage>
</organism>
<keyword evidence="7 12" id="KW-0812">Transmembrane</keyword>
<dbReference type="InterPro" id="IPR038377">
    <property type="entry name" value="Na/Glc_symporter_sf"/>
</dbReference>
<keyword evidence="5" id="KW-0597">Phosphoprotein</keyword>
<reference evidence="15" key="1">
    <citation type="submission" date="2016-10" db="EMBL/GenBank/DDBJ databases">
        <authorList>
            <person name="Varghese N."/>
            <person name="Submissions S."/>
        </authorList>
    </citation>
    <scope>NUCLEOTIDE SEQUENCE [LARGE SCALE GENOMIC DNA]</scope>
    <source>
        <strain evidence="15">DSM 24450</strain>
    </source>
</reference>
<protein>
    <recommendedName>
        <fullName evidence="4">histidine kinase</fullName>
        <ecNumber evidence="4">2.7.13.3</ecNumber>
    </recommendedName>
</protein>
<feature type="transmembrane region" description="Helical" evidence="12">
    <location>
        <begin position="498"/>
        <end position="519"/>
    </location>
</feature>
<dbReference type="Pfam" id="PF02518">
    <property type="entry name" value="HATPase_c"/>
    <property type="match status" value="1"/>
</dbReference>
<dbReference type="CDD" id="cd00082">
    <property type="entry name" value="HisKA"/>
    <property type="match status" value="1"/>
</dbReference>
<dbReference type="PROSITE" id="PS50109">
    <property type="entry name" value="HIS_KIN"/>
    <property type="match status" value="1"/>
</dbReference>
<proteinExistence type="inferred from homology"/>
<dbReference type="RefSeq" id="WP_090227805.1">
    <property type="nucleotide sequence ID" value="NZ_FOZP01000007.1"/>
</dbReference>
<dbReference type="STRING" id="593133.SAMN04488006_2620"/>
<dbReference type="AlphaFoldDB" id="A0A1I6RX24"/>
<keyword evidence="11 12" id="KW-0472">Membrane</keyword>
<evidence type="ECO:0000256" key="4">
    <source>
        <dbReference type="ARBA" id="ARBA00012438"/>
    </source>
</evidence>
<dbReference type="InterPro" id="IPR005467">
    <property type="entry name" value="His_kinase_dom"/>
</dbReference>
<feature type="transmembrane region" description="Helical" evidence="12">
    <location>
        <begin position="186"/>
        <end position="213"/>
    </location>
</feature>
<feature type="domain" description="Histidine kinase" evidence="13">
    <location>
        <begin position="657"/>
        <end position="875"/>
    </location>
</feature>
<evidence type="ECO:0000256" key="10">
    <source>
        <dbReference type="ARBA" id="ARBA00023012"/>
    </source>
</evidence>
<dbReference type="EC" id="2.7.13.3" evidence="4"/>
<evidence type="ECO:0000256" key="6">
    <source>
        <dbReference type="ARBA" id="ARBA00022679"/>
    </source>
</evidence>
<feature type="transmembrane region" description="Helical" evidence="12">
    <location>
        <begin position="280"/>
        <end position="304"/>
    </location>
</feature>
<keyword evidence="6" id="KW-0808">Transferase</keyword>
<dbReference type="InterPro" id="IPR001734">
    <property type="entry name" value="Na/solute_symporter"/>
</dbReference>
<evidence type="ECO:0000256" key="1">
    <source>
        <dbReference type="ARBA" id="ARBA00000085"/>
    </source>
</evidence>
<evidence type="ECO:0000256" key="12">
    <source>
        <dbReference type="SAM" id="Phobius"/>
    </source>
</evidence>
<gene>
    <name evidence="14" type="ORF">SAMN04488006_2620</name>
</gene>
<dbReference type="GO" id="GO:0022857">
    <property type="term" value="F:transmembrane transporter activity"/>
    <property type="evidence" value="ECO:0007669"/>
    <property type="project" value="InterPro"/>
</dbReference>
<feature type="transmembrane region" description="Helical" evidence="12">
    <location>
        <begin position="386"/>
        <end position="402"/>
    </location>
</feature>
<dbReference type="InterPro" id="IPR004358">
    <property type="entry name" value="Sig_transdc_His_kin-like_C"/>
</dbReference>
<dbReference type="GO" id="GO:0016020">
    <property type="term" value="C:membrane"/>
    <property type="evidence" value="ECO:0007669"/>
    <property type="project" value="UniProtKB-SubCell"/>
</dbReference>
<dbReference type="GO" id="GO:0000155">
    <property type="term" value="F:phosphorelay sensor kinase activity"/>
    <property type="evidence" value="ECO:0007669"/>
    <property type="project" value="InterPro"/>
</dbReference>
<keyword evidence="15" id="KW-1185">Reference proteome</keyword>
<dbReference type="PRINTS" id="PR00344">
    <property type="entry name" value="BCTRLSENSOR"/>
</dbReference>